<organism evidence="4">
    <name type="scientific">Sporolactobacillus sp. Y61</name>
    <dbReference type="NCBI Taxonomy" id="3160863"/>
    <lineage>
        <taxon>Bacteria</taxon>
        <taxon>Bacillati</taxon>
        <taxon>Bacillota</taxon>
        <taxon>Bacilli</taxon>
        <taxon>Bacillales</taxon>
        <taxon>Sporolactobacillaceae</taxon>
        <taxon>Sporolactobacillus</taxon>
    </lineage>
</organism>
<reference evidence="4" key="1">
    <citation type="submission" date="2024-06" db="EMBL/GenBank/DDBJ databases">
        <authorList>
            <person name="Fan A."/>
            <person name="Zhang F.Y."/>
            <person name="Zhang L."/>
        </authorList>
    </citation>
    <scope>NUCLEOTIDE SEQUENCE</scope>
    <source>
        <strain evidence="4">Y61</strain>
    </source>
</reference>
<dbReference type="InterPro" id="IPR018060">
    <property type="entry name" value="HTH_AraC"/>
</dbReference>
<feature type="domain" description="HTH araC/xylS-type" evidence="3">
    <location>
        <begin position="226"/>
        <end position="324"/>
    </location>
</feature>
<name>A0AAU8IG98_9BACL</name>
<evidence type="ECO:0000256" key="2">
    <source>
        <dbReference type="ARBA" id="ARBA00023163"/>
    </source>
</evidence>
<dbReference type="GO" id="GO:0043565">
    <property type="term" value="F:sequence-specific DNA binding"/>
    <property type="evidence" value="ECO:0007669"/>
    <property type="project" value="InterPro"/>
</dbReference>
<dbReference type="AlphaFoldDB" id="A0AAU8IG98"/>
<dbReference type="Pfam" id="PF12833">
    <property type="entry name" value="HTH_18"/>
    <property type="match status" value="1"/>
</dbReference>
<evidence type="ECO:0000259" key="3">
    <source>
        <dbReference type="PROSITE" id="PS01124"/>
    </source>
</evidence>
<dbReference type="SMART" id="SM00342">
    <property type="entry name" value="HTH_ARAC"/>
    <property type="match status" value="1"/>
</dbReference>
<proteinExistence type="predicted"/>
<dbReference type="GO" id="GO:0003700">
    <property type="term" value="F:DNA-binding transcription factor activity"/>
    <property type="evidence" value="ECO:0007669"/>
    <property type="project" value="InterPro"/>
</dbReference>
<gene>
    <name evidence="4" type="ORF">ABNN70_01255</name>
</gene>
<dbReference type="InterPro" id="IPR009057">
    <property type="entry name" value="Homeodomain-like_sf"/>
</dbReference>
<evidence type="ECO:0000256" key="1">
    <source>
        <dbReference type="ARBA" id="ARBA00023015"/>
    </source>
</evidence>
<protein>
    <submittedName>
        <fullName evidence="4">AraC family transcriptional regulator</fullName>
    </submittedName>
</protein>
<dbReference type="Gene3D" id="1.10.10.60">
    <property type="entry name" value="Homeodomain-like"/>
    <property type="match status" value="2"/>
</dbReference>
<dbReference type="PANTHER" id="PTHR43436:SF1">
    <property type="entry name" value="TRANSCRIPTIONAL REGULATORY PROTEIN"/>
    <property type="match status" value="1"/>
</dbReference>
<dbReference type="InterPro" id="IPR009594">
    <property type="entry name" value="Tscrpt_reg_HTH_AraC_N"/>
</dbReference>
<sequence>MSDDQTEKGVAFEKMSLDDHAATPMSDNANGSLKAETIRLANLIDTHSSHDGTYAARIPGLYVNRYSRIEAADYVHTIYSPAVGIAAQGKKIITVGRDVYEYGGSRIFIAPVALPVAMKTILASPAEPFLGVGLYLDPQRIAVLVSKVYPQGLPTIRNRRAGYVMDADLALINAMARLVDCLSSPGDDHLIAPLITDEIFIRLLRSPIGVYVAETVFAESSIQRVVKAMDWLQNNFSQPFKIADLAEMVHLSESSFREHFKSVTAMSPLQYRNVLRLQEARRLMLSNQMDATTACRIVGYASDSQFSREYSRFFGSPPNRDIARWRQKRQNLN</sequence>
<dbReference type="PANTHER" id="PTHR43436">
    <property type="entry name" value="ARAC-FAMILY TRANSCRIPTIONAL REGULATOR"/>
    <property type="match status" value="1"/>
</dbReference>
<dbReference type="EMBL" id="CP159510">
    <property type="protein sequence ID" value="XCJ17206.1"/>
    <property type="molecule type" value="Genomic_DNA"/>
</dbReference>
<evidence type="ECO:0000313" key="4">
    <source>
        <dbReference type="EMBL" id="XCJ17206.1"/>
    </source>
</evidence>
<dbReference type="Pfam" id="PF06719">
    <property type="entry name" value="AraC_N"/>
    <property type="match status" value="1"/>
</dbReference>
<dbReference type="SUPFAM" id="SSF46689">
    <property type="entry name" value="Homeodomain-like"/>
    <property type="match status" value="2"/>
</dbReference>
<keyword evidence="2" id="KW-0804">Transcription</keyword>
<accession>A0AAU8IG98</accession>
<dbReference type="PROSITE" id="PS01124">
    <property type="entry name" value="HTH_ARAC_FAMILY_2"/>
    <property type="match status" value="1"/>
</dbReference>
<keyword evidence="1" id="KW-0805">Transcription regulation</keyword>
<dbReference type="RefSeq" id="WP_353948496.1">
    <property type="nucleotide sequence ID" value="NZ_CP159510.1"/>
</dbReference>